<dbReference type="Pfam" id="PF06888">
    <property type="entry name" value="Put_Phosphatase"/>
    <property type="match status" value="1"/>
</dbReference>
<dbReference type="PANTHER" id="PTHR20889:SF12">
    <property type="entry name" value="LP01149P"/>
    <property type="match status" value="1"/>
</dbReference>
<dbReference type="GO" id="GO:0016791">
    <property type="term" value="F:phosphatase activity"/>
    <property type="evidence" value="ECO:0007669"/>
    <property type="project" value="InterPro"/>
</dbReference>
<evidence type="ECO:0000256" key="6">
    <source>
        <dbReference type="PIRSR" id="PIRSR031051-3"/>
    </source>
</evidence>
<dbReference type="OrthoDB" id="10267182at2759"/>
<dbReference type="InterPro" id="IPR036412">
    <property type="entry name" value="HAD-like_sf"/>
</dbReference>
<keyword evidence="8" id="KW-1185">Reference proteome</keyword>
<dbReference type="NCBIfam" id="TIGR01489">
    <property type="entry name" value="DKMTPPase-SF"/>
    <property type="match status" value="1"/>
</dbReference>
<evidence type="ECO:0000256" key="3">
    <source>
        <dbReference type="ARBA" id="ARBA00022801"/>
    </source>
</evidence>
<dbReference type="STRING" id="1353952.A0A165D7U7"/>
<keyword evidence="2 6" id="KW-0479">Metal-binding</keyword>
<keyword evidence="4 6" id="KW-0460">Magnesium</keyword>
<dbReference type="InterPro" id="IPR016965">
    <property type="entry name" value="Pase_PHOSPHO-typ"/>
</dbReference>
<organism evidence="7 8">
    <name type="scientific">Calocera cornea HHB12733</name>
    <dbReference type="NCBI Taxonomy" id="1353952"/>
    <lineage>
        <taxon>Eukaryota</taxon>
        <taxon>Fungi</taxon>
        <taxon>Dikarya</taxon>
        <taxon>Basidiomycota</taxon>
        <taxon>Agaricomycotina</taxon>
        <taxon>Dacrymycetes</taxon>
        <taxon>Dacrymycetales</taxon>
        <taxon>Dacrymycetaceae</taxon>
        <taxon>Calocera</taxon>
    </lineage>
</organism>
<feature type="active site" description="Proton donor" evidence="5">
    <location>
        <position position="25"/>
    </location>
</feature>
<accession>A0A165D7U7</accession>
<evidence type="ECO:0008006" key="9">
    <source>
        <dbReference type="Google" id="ProtNLM"/>
    </source>
</evidence>
<dbReference type="EMBL" id="KV424072">
    <property type="protein sequence ID" value="KZT52261.1"/>
    <property type="molecule type" value="Genomic_DNA"/>
</dbReference>
<dbReference type="GO" id="GO:0046872">
    <property type="term" value="F:metal ion binding"/>
    <property type="evidence" value="ECO:0007669"/>
    <property type="project" value="UniProtKB-KW"/>
</dbReference>
<dbReference type="Gene3D" id="3.40.50.1000">
    <property type="entry name" value="HAD superfamily/HAD-like"/>
    <property type="match status" value="1"/>
</dbReference>
<name>A0A165D7U7_9BASI</name>
<dbReference type="NCBIfam" id="TIGR01488">
    <property type="entry name" value="HAD-SF-IB"/>
    <property type="match status" value="1"/>
</dbReference>
<evidence type="ECO:0000256" key="2">
    <source>
        <dbReference type="ARBA" id="ARBA00022723"/>
    </source>
</evidence>
<evidence type="ECO:0000256" key="1">
    <source>
        <dbReference type="ARBA" id="ARBA00001946"/>
    </source>
</evidence>
<gene>
    <name evidence="7" type="ORF">CALCODRAFT_476120</name>
</gene>
<reference evidence="7 8" key="1">
    <citation type="journal article" date="2016" name="Mol. Biol. Evol.">
        <title>Comparative Genomics of Early-Diverging Mushroom-Forming Fungi Provides Insights into the Origins of Lignocellulose Decay Capabilities.</title>
        <authorList>
            <person name="Nagy L.G."/>
            <person name="Riley R."/>
            <person name="Tritt A."/>
            <person name="Adam C."/>
            <person name="Daum C."/>
            <person name="Floudas D."/>
            <person name="Sun H."/>
            <person name="Yadav J.S."/>
            <person name="Pangilinan J."/>
            <person name="Larsson K.H."/>
            <person name="Matsuura K."/>
            <person name="Barry K."/>
            <person name="Labutti K."/>
            <person name="Kuo R."/>
            <person name="Ohm R.A."/>
            <person name="Bhattacharya S.S."/>
            <person name="Shirouzu T."/>
            <person name="Yoshinaga Y."/>
            <person name="Martin F.M."/>
            <person name="Grigoriev I.V."/>
            <person name="Hibbett D.S."/>
        </authorList>
    </citation>
    <scope>NUCLEOTIDE SEQUENCE [LARGE SCALE GENOMIC DNA]</scope>
    <source>
        <strain evidence="7 8">HHB12733</strain>
    </source>
</reference>
<dbReference type="PIRSF" id="PIRSF031051">
    <property type="entry name" value="PyrdxlP_Pase_PHOSPHO2"/>
    <property type="match status" value="1"/>
</dbReference>
<dbReference type="InterPro" id="IPR006384">
    <property type="entry name" value="HAD_hydro_PyrdxlP_Pase-like"/>
</dbReference>
<feature type="active site" description="Nucleophile" evidence="5">
    <location>
        <position position="23"/>
    </location>
</feature>
<dbReference type="PANTHER" id="PTHR20889">
    <property type="entry name" value="PHOSPHATASE, ORPHAN 1, 2"/>
    <property type="match status" value="1"/>
</dbReference>
<evidence type="ECO:0000256" key="4">
    <source>
        <dbReference type="ARBA" id="ARBA00022842"/>
    </source>
</evidence>
<comment type="cofactor">
    <cofactor evidence="1 6">
        <name>Mg(2+)</name>
        <dbReference type="ChEBI" id="CHEBI:18420"/>
    </cofactor>
</comment>
<evidence type="ECO:0000313" key="7">
    <source>
        <dbReference type="EMBL" id="KZT52261.1"/>
    </source>
</evidence>
<evidence type="ECO:0000256" key="5">
    <source>
        <dbReference type="PIRSR" id="PIRSR031051-1"/>
    </source>
</evidence>
<dbReference type="AlphaFoldDB" id="A0A165D7U7"/>
<dbReference type="SUPFAM" id="SSF56784">
    <property type="entry name" value="HAD-like"/>
    <property type="match status" value="1"/>
</dbReference>
<feature type="binding site" evidence="6">
    <location>
        <position position="25"/>
    </location>
    <ligand>
        <name>Mg(2+)</name>
        <dbReference type="ChEBI" id="CHEBI:18420"/>
    </ligand>
</feature>
<evidence type="ECO:0000313" key="8">
    <source>
        <dbReference type="Proteomes" id="UP000076842"/>
    </source>
</evidence>
<dbReference type="InParanoid" id="A0A165D7U7"/>
<dbReference type="InterPro" id="IPR023214">
    <property type="entry name" value="HAD_sf"/>
</dbReference>
<proteinExistence type="predicted"/>
<keyword evidence="3" id="KW-0378">Hydrolase</keyword>
<feature type="binding site" evidence="6">
    <location>
        <position position="201"/>
    </location>
    <ligand>
        <name>Mg(2+)</name>
        <dbReference type="ChEBI" id="CHEBI:18420"/>
    </ligand>
</feature>
<feature type="binding site" evidence="6">
    <location>
        <position position="23"/>
    </location>
    <ligand>
        <name>Mg(2+)</name>
        <dbReference type="ChEBI" id="CHEBI:18420"/>
    </ligand>
</feature>
<protein>
    <recommendedName>
        <fullName evidence="9">Phosphatase phospho-type</fullName>
    </recommendedName>
</protein>
<dbReference type="Proteomes" id="UP000076842">
    <property type="component" value="Unassembled WGS sequence"/>
</dbReference>
<sequence length="260" mass="29225">MSSSASAPARPKPRIANQLIVYDFDWSLADQDTDRWVLEVLAPALRRRMKSLKATGTVQYTDLVAQMMRELRALGHTKAEVLDALKGMPFHPAMRRAVLEMKHRAEPSTDFLVLSNANSVYIGTILAHQGLERVMQEVITNPAEWSKEDPELLVVRRRVPPEGRQHGCTVGCSANMCKGEELTNFLARHGKPFDRMVYVGDGANDFCPILRLREQDLALVRRHRGLEARIAKDGASAGLKCQVQYWTGAWEVEEIFATLT</sequence>